<sequence length="369" mass="43147">MFFIEFNVKLARSLYLCLNLILSVLYSYITVKFISVYNFPIYFILLITTLIEIFIFLDTSYIRLLTSIKTKYLYYILIVFSVVVFILKNNINLYYVLTFYFIYYLLISIVLLNYNLFVIEKSKSIKAGVTDISLYSNLSKLLGFSLGSYIYKVNIDEYLIVFIIMFVLFSSFKINNFKNETEKNPERLVFNKLKRKYIIINTALLSGAAVFFIPLFIKQLAARNLIQYSSIVFFVPGLTVVLFLILTKKYDINLNRILMSYIFFDIVFFILVICKVFLPLQVILLSLIVALGVSISIRLRTNFIKINDKDYRKSIVQIFRISAPLFTIILSFVGLYVENIAYYILLINAISAIHVLYVNLRNRESTLLD</sequence>
<dbReference type="Proteomes" id="UP000006004">
    <property type="component" value="Unassembled WGS sequence"/>
</dbReference>
<organism evidence="2 3">
    <name type="scientific">Gemella haemolysans ATCC 10379</name>
    <dbReference type="NCBI Taxonomy" id="546270"/>
    <lineage>
        <taxon>Bacteria</taxon>
        <taxon>Bacillati</taxon>
        <taxon>Bacillota</taxon>
        <taxon>Bacilli</taxon>
        <taxon>Bacillales</taxon>
        <taxon>Gemellaceae</taxon>
        <taxon>Gemella</taxon>
    </lineage>
</organism>
<feature type="transmembrane region" description="Helical" evidence="1">
    <location>
        <begin position="228"/>
        <end position="246"/>
    </location>
</feature>
<keyword evidence="1" id="KW-0812">Transmembrane</keyword>
<gene>
    <name evidence="2" type="ORF">GEMHA0001_0105</name>
</gene>
<keyword evidence="1" id="KW-0472">Membrane</keyword>
<reference evidence="2" key="2">
    <citation type="submission" date="2009-06" db="EMBL/GenBank/DDBJ databases">
        <authorList>
            <person name="Sebastian Y."/>
            <person name="Madupu R."/>
            <person name="Durkin A.S."/>
            <person name="Torralba M."/>
            <person name="Methe B."/>
            <person name="Sutton G.G."/>
            <person name="Strausberg R.L."/>
            <person name="Nelson K.E."/>
        </authorList>
    </citation>
    <scope>NUCLEOTIDE SEQUENCE [LARGE SCALE GENOMIC DNA]</scope>
    <source>
        <strain evidence="2">ATCC 10379</strain>
    </source>
</reference>
<evidence type="ECO:0000256" key="1">
    <source>
        <dbReference type="SAM" id="Phobius"/>
    </source>
</evidence>
<keyword evidence="1" id="KW-1133">Transmembrane helix</keyword>
<proteinExistence type="predicted"/>
<feature type="transmembrane region" description="Helical" evidence="1">
    <location>
        <begin position="197"/>
        <end position="216"/>
    </location>
</feature>
<feature type="transmembrane region" description="Helical" evidence="1">
    <location>
        <begin position="315"/>
        <end position="334"/>
    </location>
</feature>
<feature type="transmembrane region" description="Helical" evidence="1">
    <location>
        <begin position="93"/>
        <end position="114"/>
    </location>
</feature>
<evidence type="ECO:0000313" key="3">
    <source>
        <dbReference type="Proteomes" id="UP000006004"/>
    </source>
</evidence>
<feature type="transmembrane region" description="Helical" evidence="1">
    <location>
        <begin position="158"/>
        <end position="176"/>
    </location>
</feature>
<dbReference type="EMBL" id="ACDZ02000014">
    <property type="protein sequence ID" value="EER68104.1"/>
    <property type="molecule type" value="Genomic_DNA"/>
</dbReference>
<feature type="transmembrane region" description="Helical" evidence="1">
    <location>
        <begin position="284"/>
        <end position="303"/>
    </location>
</feature>
<reference evidence="2" key="1">
    <citation type="submission" date="2009-01" db="EMBL/GenBank/DDBJ databases">
        <authorList>
            <person name="Fulton L."/>
            <person name="Clifton S."/>
            <person name="Chinwalla A.T."/>
            <person name="Mitreva M."/>
            <person name="Sodergren E."/>
            <person name="Weinstock G."/>
            <person name="Clifton S."/>
            <person name="Dooling D.J."/>
            <person name="Fulton B."/>
            <person name="Minx P."/>
            <person name="Pepin K.H."/>
            <person name="Johnson M."/>
            <person name="Bhonagiri V."/>
            <person name="Nash W.E."/>
            <person name="Mardis E.R."/>
            <person name="Wilson R.K."/>
        </authorList>
    </citation>
    <scope>NUCLEOTIDE SEQUENCE [LARGE SCALE GENOMIC DNA]</scope>
    <source>
        <strain evidence="2">ATCC 10379</strain>
    </source>
</reference>
<feature type="transmembrane region" description="Helical" evidence="1">
    <location>
        <begin position="72"/>
        <end position="87"/>
    </location>
</feature>
<accession>C5NXC8</accession>
<comment type="caution">
    <text evidence="2">The sequence shown here is derived from an EMBL/GenBank/DDBJ whole genome shotgun (WGS) entry which is preliminary data.</text>
</comment>
<feature type="transmembrane region" description="Helical" evidence="1">
    <location>
        <begin position="12"/>
        <end position="29"/>
    </location>
</feature>
<feature type="transmembrane region" description="Helical" evidence="1">
    <location>
        <begin position="134"/>
        <end position="152"/>
    </location>
</feature>
<feature type="transmembrane region" description="Helical" evidence="1">
    <location>
        <begin position="340"/>
        <end position="360"/>
    </location>
</feature>
<dbReference type="AlphaFoldDB" id="C5NXC8"/>
<evidence type="ECO:0000313" key="2">
    <source>
        <dbReference type="EMBL" id="EER68104.1"/>
    </source>
</evidence>
<name>C5NXC8_9BACL</name>
<feature type="transmembrane region" description="Helical" evidence="1">
    <location>
        <begin position="258"/>
        <end position="278"/>
    </location>
</feature>
<protein>
    <recommendedName>
        <fullName evidence="4">Transporter, major facilitator family protein</fullName>
    </recommendedName>
</protein>
<evidence type="ECO:0008006" key="4">
    <source>
        <dbReference type="Google" id="ProtNLM"/>
    </source>
</evidence>
<keyword evidence="3" id="KW-1185">Reference proteome</keyword>
<feature type="transmembrane region" description="Helical" evidence="1">
    <location>
        <begin position="41"/>
        <end position="60"/>
    </location>
</feature>
<dbReference type="eggNOG" id="ENOG5033SAT">
    <property type="taxonomic scope" value="Bacteria"/>
</dbReference>